<dbReference type="EMBL" id="SLZR01000003">
    <property type="protein sequence ID" value="TCS42709.1"/>
    <property type="molecule type" value="Genomic_DNA"/>
</dbReference>
<dbReference type="InterPro" id="IPR050954">
    <property type="entry name" value="ET_IronSulfur_Cluster-Binding"/>
</dbReference>
<dbReference type="Pfam" id="PF13247">
    <property type="entry name" value="Fer4_11"/>
    <property type="match status" value="1"/>
</dbReference>
<evidence type="ECO:0000256" key="3">
    <source>
        <dbReference type="ARBA" id="ARBA00023004"/>
    </source>
</evidence>
<keyword evidence="2" id="KW-0479">Metal-binding</keyword>
<protein>
    <submittedName>
        <fullName evidence="6">Fe-S-cluster-containing dehydrogenase component</fullName>
    </submittedName>
</protein>
<dbReference type="OrthoDB" id="9779457at2"/>
<dbReference type="PANTHER" id="PTHR43177:SF3">
    <property type="entry name" value="PROTEIN NRFC HOMOLOG"/>
    <property type="match status" value="1"/>
</dbReference>
<comment type="caution">
    <text evidence="6">The sequence shown here is derived from an EMBL/GenBank/DDBJ whole genome shotgun (WGS) entry which is preliminary data.</text>
</comment>
<sequence length="285" mass="31798">MTTQDTKAKWNLVIDVDKCENCNNCFLADKDEYCGNTFPGYTEEQPRHGHRWIDIKRRERGSGSLIDVAYLPTMCNQCGDATCVKAAKNGEIYQREDGIVIIDPVKAKGKKELVKACPYGHIWWNEEKEVPQKWFFDAHLLDAGWKEPRCVQSCGTGAMQSLKVSDSEMASKAEREGLEGLKPEIKNKPRVWYKNLHLFMKEHVAGSVVADANGVTDCVDGAEVTLKQGGDVVASLKTDWFGDFKFDKLEPNSGTYSISIAAEGKSYSADFELKESVNLGVLKLS</sequence>
<dbReference type="Gene3D" id="3.30.70.20">
    <property type="match status" value="2"/>
</dbReference>
<dbReference type="InterPro" id="IPR017896">
    <property type="entry name" value="4Fe4S_Fe-S-bd"/>
</dbReference>
<dbReference type="CDD" id="cd10552">
    <property type="entry name" value="TH_beta_N"/>
    <property type="match status" value="1"/>
</dbReference>
<keyword evidence="3" id="KW-0408">Iron</keyword>
<keyword evidence="4" id="KW-0411">Iron-sulfur</keyword>
<dbReference type="PANTHER" id="PTHR43177">
    <property type="entry name" value="PROTEIN NRFC"/>
    <property type="match status" value="1"/>
</dbReference>
<evidence type="ECO:0000256" key="1">
    <source>
        <dbReference type="ARBA" id="ARBA00022485"/>
    </source>
</evidence>
<dbReference type="SUPFAM" id="SSF49478">
    <property type="entry name" value="Cna protein B-type domain"/>
    <property type="match status" value="1"/>
</dbReference>
<gene>
    <name evidence="6" type="ORF">BCF53_103379</name>
</gene>
<dbReference type="GO" id="GO:0051539">
    <property type="term" value="F:4 iron, 4 sulfur cluster binding"/>
    <property type="evidence" value="ECO:0007669"/>
    <property type="project" value="UniProtKB-KW"/>
</dbReference>
<name>A0A4R3IB23_9GAMM</name>
<dbReference type="InterPro" id="IPR013783">
    <property type="entry name" value="Ig-like_fold"/>
</dbReference>
<proteinExistence type="predicted"/>
<dbReference type="Gene3D" id="2.60.40.10">
    <property type="entry name" value="Immunoglobulins"/>
    <property type="match status" value="1"/>
</dbReference>
<accession>A0A4R3IB23</accession>
<dbReference type="RefSeq" id="WP_132700613.1">
    <property type="nucleotide sequence ID" value="NZ_SLZR01000003.1"/>
</dbReference>
<evidence type="ECO:0000256" key="2">
    <source>
        <dbReference type="ARBA" id="ARBA00022723"/>
    </source>
</evidence>
<evidence type="ECO:0000313" key="6">
    <source>
        <dbReference type="EMBL" id="TCS42709.1"/>
    </source>
</evidence>
<dbReference type="Proteomes" id="UP000295793">
    <property type="component" value="Unassembled WGS sequence"/>
</dbReference>
<dbReference type="AlphaFoldDB" id="A0A4R3IB23"/>
<dbReference type="SUPFAM" id="SSF54862">
    <property type="entry name" value="4Fe-4S ferredoxins"/>
    <property type="match status" value="1"/>
</dbReference>
<keyword evidence="7" id="KW-1185">Reference proteome</keyword>
<organism evidence="6 7">
    <name type="scientific">Reinekea marinisedimentorum</name>
    <dbReference type="NCBI Taxonomy" id="230495"/>
    <lineage>
        <taxon>Bacteria</taxon>
        <taxon>Pseudomonadati</taxon>
        <taxon>Pseudomonadota</taxon>
        <taxon>Gammaproteobacteria</taxon>
        <taxon>Oceanospirillales</taxon>
        <taxon>Saccharospirillaceae</taxon>
        <taxon>Reinekea</taxon>
    </lineage>
</organism>
<dbReference type="GO" id="GO:0046872">
    <property type="term" value="F:metal ion binding"/>
    <property type="evidence" value="ECO:0007669"/>
    <property type="project" value="UniProtKB-KW"/>
</dbReference>
<feature type="domain" description="4Fe-4S ferredoxin-type" evidence="5">
    <location>
        <begin position="67"/>
        <end position="160"/>
    </location>
</feature>
<evidence type="ECO:0000313" key="7">
    <source>
        <dbReference type="Proteomes" id="UP000295793"/>
    </source>
</evidence>
<keyword evidence="1" id="KW-0004">4Fe-4S</keyword>
<evidence type="ECO:0000256" key="4">
    <source>
        <dbReference type="ARBA" id="ARBA00023014"/>
    </source>
</evidence>
<evidence type="ECO:0000259" key="5">
    <source>
        <dbReference type="Pfam" id="PF13247"/>
    </source>
</evidence>
<reference evidence="6 7" key="1">
    <citation type="submission" date="2019-03" db="EMBL/GenBank/DDBJ databases">
        <title>Genomic Encyclopedia of Archaeal and Bacterial Type Strains, Phase II (KMG-II): from individual species to whole genera.</title>
        <authorList>
            <person name="Goeker M."/>
        </authorList>
    </citation>
    <scope>NUCLEOTIDE SEQUENCE [LARGE SCALE GENOMIC DNA]</scope>
    <source>
        <strain evidence="6 7">DSM 15388</strain>
    </source>
</reference>